<keyword evidence="3" id="KW-1185">Reference proteome</keyword>
<evidence type="ECO:0000313" key="3">
    <source>
        <dbReference type="Proteomes" id="UP001434883"/>
    </source>
</evidence>
<protein>
    <submittedName>
        <fullName evidence="2">Uncharacterized protein</fullName>
    </submittedName>
</protein>
<organism evidence="2 3">
    <name type="scientific">Xenoophorus captivus</name>
    <dbReference type="NCBI Taxonomy" id="1517983"/>
    <lineage>
        <taxon>Eukaryota</taxon>
        <taxon>Metazoa</taxon>
        <taxon>Chordata</taxon>
        <taxon>Craniata</taxon>
        <taxon>Vertebrata</taxon>
        <taxon>Euteleostomi</taxon>
        <taxon>Actinopterygii</taxon>
        <taxon>Neopterygii</taxon>
        <taxon>Teleostei</taxon>
        <taxon>Neoteleostei</taxon>
        <taxon>Acanthomorphata</taxon>
        <taxon>Ovalentaria</taxon>
        <taxon>Atherinomorphae</taxon>
        <taxon>Cyprinodontiformes</taxon>
        <taxon>Goodeidae</taxon>
        <taxon>Xenoophorus</taxon>
    </lineage>
</organism>
<evidence type="ECO:0000256" key="1">
    <source>
        <dbReference type="SAM" id="MobiDB-lite"/>
    </source>
</evidence>
<gene>
    <name evidence="2" type="ORF">XENOCAPTIV_011788</name>
</gene>
<evidence type="ECO:0000313" key="2">
    <source>
        <dbReference type="EMBL" id="MEQ2213243.1"/>
    </source>
</evidence>
<accession>A0ABV0RYE7</accession>
<dbReference type="EMBL" id="JAHRIN010061320">
    <property type="protein sequence ID" value="MEQ2213243.1"/>
    <property type="molecule type" value="Genomic_DNA"/>
</dbReference>
<proteinExistence type="predicted"/>
<dbReference type="Proteomes" id="UP001434883">
    <property type="component" value="Unassembled WGS sequence"/>
</dbReference>
<feature type="region of interest" description="Disordered" evidence="1">
    <location>
        <begin position="27"/>
        <end position="53"/>
    </location>
</feature>
<reference evidence="2 3" key="1">
    <citation type="submission" date="2021-06" db="EMBL/GenBank/DDBJ databases">
        <authorList>
            <person name="Palmer J.M."/>
        </authorList>
    </citation>
    <scope>NUCLEOTIDE SEQUENCE [LARGE SCALE GENOMIC DNA]</scope>
    <source>
        <strain evidence="2 3">XC_2019</strain>
        <tissue evidence="2">Muscle</tissue>
    </source>
</reference>
<feature type="non-terminal residue" evidence="2">
    <location>
        <position position="1"/>
    </location>
</feature>
<comment type="caution">
    <text evidence="2">The sequence shown here is derived from an EMBL/GenBank/DDBJ whole genome shotgun (WGS) entry which is preliminary data.</text>
</comment>
<name>A0ABV0RYE7_9TELE</name>
<sequence length="177" mass="20058">GLTNGCRGADIRLKRSERAKRLRWGTRIKTGKPEQQNTARHLWNKGSISPQRNTGAIRVPQTTWFRHRQSMQFPHPFSRNHGQQEGSFQGELLEVQPRNGLKRGRLKGCKHQRQIPCMGHRASGWTQAPGTPQEQRDIPMPADRATTKPNMPTVNGCHIHLQSGRGSPQIQQLLKEG</sequence>